<feature type="compositionally biased region" description="Basic and acidic residues" evidence="1">
    <location>
        <begin position="119"/>
        <end position="134"/>
    </location>
</feature>
<sequence>MKFLDRVRLLIRSTVGGALGAGRLHASSDRRRDRLLGEARLQLETLQEDLAEAEKRGDGALAGRLRDEIAELRRLCDAAEARQRDAQPQSHASPAPQPSPAQSATQAGEAKATSDAQLDETRIADRLRKLREGR</sequence>
<reference evidence="2 3" key="1">
    <citation type="submission" date="2017-11" db="EMBL/GenBank/DDBJ databases">
        <title>Evolution of Phototrophy in the Chloroflexi Phylum Driven by Horizontal Gene Transfer.</title>
        <authorList>
            <person name="Ward L.M."/>
            <person name="Hemp J."/>
            <person name="Shih P.M."/>
            <person name="Mcglynn S.E."/>
            <person name="Fischer W."/>
        </authorList>
    </citation>
    <scope>NUCLEOTIDE SEQUENCE [LARGE SCALE GENOMIC DNA]</scope>
    <source>
        <strain evidence="2">JP3_7</strain>
    </source>
</reference>
<organism evidence="2 3">
    <name type="scientific">Candidatus Thermofonsia Clade 3 bacterium</name>
    <dbReference type="NCBI Taxonomy" id="2364212"/>
    <lineage>
        <taxon>Bacteria</taxon>
        <taxon>Bacillati</taxon>
        <taxon>Chloroflexota</taxon>
        <taxon>Candidatus Thermofontia</taxon>
        <taxon>Candidatus Thermofonsia Clade 3</taxon>
    </lineage>
</organism>
<feature type="compositionally biased region" description="Low complexity" evidence="1">
    <location>
        <begin position="86"/>
        <end position="107"/>
    </location>
</feature>
<feature type="compositionally biased region" description="Basic and acidic residues" evidence="1">
    <location>
        <begin position="76"/>
        <end position="85"/>
    </location>
</feature>
<evidence type="ECO:0000313" key="3">
    <source>
        <dbReference type="Proteomes" id="UP000230790"/>
    </source>
</evidence>
<evidence type="ECO:0000313" key="2">
    <source>
        <dbReference type="EMBL" id="PJF48041.1"/>
    </source>
</evidence>
<dbReference type="Proteomes" id="UP000230790">
    <property type="component" value="Unassembled WGS sequence"/>
</dbReference>
<evidence type="ECO:0000256" key="1">
    <source>
        <dbReference type="SAM" id="MobiDB-lite"/>
    </source>
</evidence>
<protein>
    <submittedName>
        <fullName evidence="2">Uncharacterized protein</fullName>
    </submittedName>
</protein>
<name>A0A2M8QE11_9CHLR</name>
<accession>A0A2M8QE11</accession>
<dbReference type="AlphaFoldDB" id="A0A2M8QE11"/>
<dbReference type="EMBL" id="PGTN01000026">
    <property type="protein sequence ID" value="PJF48041.1"/>
    <property type="molecule type" value="Genomic_DNA"/>
</dbReference>
<feature type="region of interest" description="Disordered" evidence="1">
    <location>
        <begin position="76"/>
        <end position="134"/>
    </location>
</feature>
<comment type="caution">
    <text evidence="2">The sequence shown here is derived from an EMBL/GenBank/DDBJ whole genome shotgun (WGS) entry which is preliminary data.</text>
</comment>
<gene>
    <name evidence="2" type="ORF">CUN48_05565</name>
</gene>
<proteinExistence type="predicted"/>